<evidence type="ECO:0000313" key="1">
    <source>
        <dbReference type="EMBL" id="GFN75235.1"/>
    </source>
</evidence>
<accession>A0AAV3XYU0</accession>
<name>A0AAV3XYU0_9GAST</name>
<comment type="caution">
    <text evidence="1">The sequence shown here is derived from an EMBL/GenBank/DDBJ whole genome shotgun (WGS) entry which is preliminary data.</text>
</comment>
<proteinExistence type="predicted"/>
<protein>
    <submittedName>
        <fullName evidence="1">Uncharacterized protein</fullName>
    </submittedName>
</protein>
<dbReference type="AlphaFoldDB" id="A0AAV3XYU0"/>
<keyword evidence="2" id="KW-1185">Reference proteome</keyword>
<organism evidence="1 2">
    <name type="scientific">Plakobranchus ocellatus</name>
    <dbReference type="NCBI Taxonomy" id="259542"/>
    <lineage>
        <taxon>Eukaryota</taxon>
        <taxon>Metazoa</taxon>
        <taxon>Spiralia</taxon>
        <taxon>Lophotrochozoa</taxon>
        <taxon>Mollusca</taxon>
        <taxon>Gastropoda</taxon>
        <taxon>Heterobranchia</taxon>
        <taxon>Euthyneura</taxon>
        <taxon>Panpulmonata</taxon>
        <taxon>Sacoglossa</taxon>
        <taxon>Placobranchoidea</taxon>
        <taxon>Plakobranchidae</taxon>
        <taxon>Plakobranchus</taxon>
    </lineage>
</organism>
<gene>
    <name evidence="1" type="ORF">PoB_000174100</name>
</gene>
<evidence type="ECO:0000313" key="2">
    <source>
        <dbReference type="Proteomes" id="UP000735302"/>
    </source>
</evidence>
<dbReference type="Proteomes" id="UP000735302">
    <property type="component" value="Unassembled WGS sequence"/>
</dbReference>
<reference evidence="1 2" key="1">
    <citation type="journal article" date="2021" name="Elife">
        <title>Chloroplast acquisition without the gene transfer in kleptoplastic sea slugs, Plakobranchus ocellatus.</title>
        <authorList>
            <person name="Maeda T."/>
            <person name="Takahashi S."/>
            <person name="Yoshida T."/>
            <person name="Shimamura S."/>
            <person name="Takaki Y."/>
            <person name="Nagai Y."/>
            <person name="Toyoda A."/>
            <person name="Suzuki Y."/>
            <person name="Arimoto A."/>
            <person name="Ishii H."/>
            <person name="Satoh N."/>
            <person name="Nishiyama T."/>
            <person name="Hasebe M."/>
            <person name="Maruyama T."/>
            <person name="Minagawa J."/>
            <person name="Obokata J."/>
            <person name="Shigenobu S."/>
        </authorList>
    </citation>
    <scope>NUCLEOTIDE SEQUENCE [LARGE SCALE GENOMIC DNA]</scope>
</reference>
<dbReference type="EMBL" id="BLXT01000255">
    <property type="protein sequence ID" value="GFN75235.1"/>
    <property type="molecule type" value="Genomic_DNA"/>
</dbReference>
<sequence length="97" mass="10991">MVSPPPEFQVQRKVFESPQRSLYCWDVGGTVTGESETYRTLLWPVRAPLPAPWPAEGTDGLRSLCCGLSIYKKPNLWITTSEFRRSRNDFNSLKNAG</sequence>